<evidence type="ECO:0000313" key="1">
    <source>
        <dbReference type="EnsemblPlants" id="MELO3C034898.2.1"/>
    </source>
</evidence>
<name>A0A9I9EL30_CUCME</name>
<proteinExistence type="predicted"/>
<dbReference type="AlphaFoldDB" id="A0A9I9EL30"/>
<reference evidence="1" key="1">
    <citation type="submission" date="2023-03" db="UniProtKB">
        <authorList>
            <consortium name="EnsemblPlants"/>
        </authorList>
    </citation>
    <scope>IDENTIFICATION</scope>
</reference>
<dbReference type="EnsemblPlants" id="MELO3C034898.2.1">
    <property type="protein sequence ID" value="MELO3C034898.2.1"/>
    <property type="gene ID" value="MELO3C034898.2"/>
</dbReference>
<accession>A0A9I9EL30</accession>
<sequence>MTVLSCLRQLRRSFQQLHNVFNGWFNHGFGAVRGWFSHQRKTLEFRRQRQQAFF</sequence>
<dbReference type="Gramene" id="MELO3C034898.2.1">
    <property type="protein sequence ID" value="MELO3C034898.2.1"/>
    <property type="gene ID" value="MELO3C034898.2"/>
</dbReference>
<organism evidence="1">
    <name type="scientific">Cucumis melo</name>
    <name type="common">Muskmelon</name>
    <dbReference type="NCBI Taxonomy" id="3656"/>
    <lineage>
        <taxon>Eukaryota</taxon>
        <taxon>Viridiplantae</taxon>
        <taxon>Streptophyta</taxon>
        <taxon>Embryophyta</taxon>
        <taxon>Tracheophyta</taxon>
        <taxon>Spermatophyta</taxon>
        <taxon>Magnoliopsida</taxon>
        <taxon>eudicotyledons</taxon>
        <taxon>Gunneridae</taxon>
        <taxon>Pentapetalae</taxon>
        <taxon>rosids</taxon>
        <taxon>fabids</taxon>
        <taxon>Cucurbitales</taxon>
        <taxon>Cucurbitaceae</taxon>
        <taxon>Benincaseae</taxon>
        <taxon>Cucumis</taxon>
    </lineage>
</organism>
<protein>
    <submittedName>
        <fullName evidence="1">Uncharacterized protein</fullName>
    </submittedName>
</protein>